<comment type="pathway">
    <text evidence="1">Purine metabolism; ppGpp biosynthesis; ppGpp from GTP: step 1/2.</text>
</comment>
<feature type="domain" description="RelA/SpoT" evidence="2">
    <location>
        <begin position="86"/>
        <end position="244"/>
    </location>
</feature>
<accession>A0ABS2EHZ0</accession>
<organism evidence="3 4">
    <name type="scientific">Drancourtella massiliensis</name>
    <dbReference type="NCBI Taxonomy" id="1632013"/>
    <lineage>
        <taxon>Bacteria</taxon>
        <taxon>Bacillati</taxon>
        <taxon>Bacillota</taxon>
        <taxon>Clostridia</taxon>
        <taxon>Eubacteriales</taxon>
        <taxon>Oscillospiraceae</taxon>
        <taxon>Drancourtella</taxon>
    </lineage>
</organism>
<reference evidence="3 4" key="1">
    <citation type="journal article" date="2021" name="Sci. Rep.">
        <title>The distribution of antibiotic resistance genes in chicken gut microbiota commensals.</title>
        <authorList>
            <person name="Juricova H."/>
            <person name="Matiasovicova J."/>
            <person name="Kubasova T."/>
            <person name="Cejkova D."/>
            <person name="Rychlik I."/>
        </authorList>
    </citation>
    <scope>NUCLEOTIDE SEQUENCE [LARGE SCALE GENOMIC DNA]</scope>
    <source>
        <strain evidence="3 4">An770</strain>
    </source>
</reference>
<dbReference type="PANTHER" id="PTHR41773:SF1">
    <property type="entry name" value="RELA_SPOT DOMAIN-CONTAINING PROTEIN"/>
    <property type="match status" value="1"/>
</dbReference>
<evidence type="ECO:0000313" key="3">
    <source>
        <dbReference type="EMBL" id="MBM6744585.1"/>
    </source>
</evidence>
<evidence type="ECO:0000259" key="2">
    <source>
        <dbReference type="SMART" id="SM00954"/>
    </source>
</evidence>
<dbReference type="InterPro" id="IPR007685">
    <property type="entry name" value="RelA_SpoT"/>
</dbReference>
<keyword evidence="4" id="KW-1185">Reference proteome</keyword>
<dbReference type="InterPro" id="IPR043519">
    <property type="entry name" value="NT_sf"/>
</dbReference>
<gene>
    <name evidence="3" type="ORF">H6A32_09735</name>
</gene>
<dbReference type="Gene3D" id="3.30.460.10">
    <property type="entry name" value="Beta Polymerase, domain 2"/>
    <property type="match status" value="1"/>
</dbReference>
<name>A0ABS2EHZ0_9FIRM</name>
<dbReference type="PANTHER" id="PTHR41773">
    <property type="entry name" value="GTP PYROPHOSPHATASE-RELATED"/>
    <property type="match status" value="1"/>
</dbReference>
<comment type="caution">
    <text evidence="3">The sequence shown here is derived from an EMBL/GenBank/DDBJ whole genome shotgun (WGS) entry which is preliminary data.</text>
</comment>
<dbReference type="EMBL" id="JACJKH010000016">
    <property type="protein sequence ID" value="MBM6744585.1"/>
    <property type="molecule type" value="Genomic_DNA"/>
</dbReference>
<evidence type="ECO:0000313" key="4">
    <source>
        <dbReference type="Proteomes" id="UP000775686"/>
    </source>
</evidence>
<dbReference type="Proteomes" id="UP000775686">
    <property type="component" value="Unassembled WGS sequence"/>
</dbReference>
<evidence type="ECO:0000256" key="1">
    <source>
        <dbReference type="ARBA" id="ARBA00004976"/>
    </source>
</evidence>
<protein>
    <submittedName>
        <fullName evidence="3">GTP pyrophosphokinase</fullName>
    </submittedName>
</protein>
<dbReference type="CDD" id="cd05399">
    <property type="entry name" value="NT_Rel-Spo_like"/>
    <property type="match status" value="1"/>
</dbReference>
<dbReference type="SMART" id="SM00954">
    <property type="entry name" value="RelA_SpoT"/>
    <property type="match status" value="1"/>
</dbReference>
<sequence>MIGRYPASRELNGIKGYDLMLKKEFLERFSISEDEFREAGLDWDDLCYIAKDYAKRLPELQRIRDEFLQEFIKNKDQRTGLHSYRTRVKTPWHLVEKIIRKRCENYLKYRTLTKENYMKFVTDTIGFRGLILYREDWVIFHKYLIQHFENNPDLYIHNCISDYHADKDRYMAEPPKVHMRLGDFSDIYSDWISSDNIFDRKHYRSVHYILKYQGVYMEVQIRTLFEEGWGEIDHHILYPYKKSDPMLTEFSELLNRLSGMGDEMASFFKRLCDVSSENFKPKQTIVNPRLDYEKPKEKLNEVDLSSIQTVQDAIDSIVKE</sequence>
<dbReference type="Pfam" id="PF04607">
    <property type="entry name" value="RelA_SpoT"/>
    <property type="match status" value="1"/>
</dbReference>
<dbReference type="SUPFAM" id="SSF81301">
    <property type="entry name" value="Nucleotidyltransferase"/>
    <property type="match status" value="1"/>
</dbReference>
<proteinExistence type="predicted"/>